<feature type="compositionally biased region" description="Polar residues" evidence="1">
    <location>
        <begin position="414"/>
        <end position="424"/>
    </location>
</feature>
<feature type="compositionally biased region" description="Basic and acidic residues" evidence="1">
    <location>
        <begin position="293"/>
        <end position="313"/>
    </location>
</feature>
<feature type="compositionally biased region" description="Polar residues" evidence="1">
    <location>
        <begin position="388"/>
        <end position="401"/>
    </location>
</feature>
<gene>
    <name evidence="2" type="ORF">J056_001215</name>
</gene>
<dbReference type="AlphaFoldDB" id="R9AIW3"/>
<dbReference type="OrthoDB" id="3364193at2759"/>
<organism evidence="2 3">
    <name type="scientific">Wallemia ichthyophaga (strain EXF-994 / CBS 113033)</name>
    <dbReference type="NCBI Taxonomy" id="1299270"/>
    <lineage>
        <taxon>Eukaryota</taxon>
        <taxon>Fungi</taxon>
        <taxon>Dikarya</taxon>
        <taxon>Basidiomycota</taxon>
        <taxon>Wallemiomycotina</taxon>
        <taxon>Wallemiomycetes</taxon>
        <taxon>Wallemiales</taxon>
        <taxon>Wallemiaceae</taxon>
        <taxon>Wallemia</taxon>
    </lineage>
</organism>
<feature type="compositionally biased region" description="Basic residues" evidence="1">
    <location>
        <begin position="402"/>
        <end position="413"/>
    </location>
</feature>
<reference evidence="3" key="1">
    <citation type="journal article" date="2013" name="BMC Genomics">
        <title>Genome and transcriptome sequencing of the halophilic fungus Wallemia ichthyophaga: haloadaptations present and absent.</title>
        <authorList>
            <person name="Zajc J."/>
            <person name="Liu Y."/>
            <person name="Dai W."/>
            <person name="Yang Z."/>
            <person name="Hu J."/>
            <person name="Gostincar C."/>
            <person name="Gunde-Cimerman N."/>
        </authorList>
    </citation>
    <scope>NUCLEOTIDE SEQUENCE [LARGE SCALE GENOMIC DNA]</scope>
    <source>
        <strain evidence="3">EXF-994 / CBS 113033</strain>
    </source>
</reference>
<dbReference type="GeneID" id="20374167"/>
<dbReference type="eggNOG" id="ENOG502S5EX">
    <property type="taxonomic scope" value="Eukaryota"/>
</dbReference>
<dbReference type="Gene3D" id="1.20.1270.60">
    <property type="entry name" value="Arfaptin homology (AH) domain/BAR domain"/>
    <property type="match status" value="1"/>
</dbReference>
<name>R9AIW3_WALI9</name>
<dbReference type="OMA" id="LINCTQF"/>
<evidence type="ECO:0000313" key="3">
    <source>
        <dbReference type="Proteomes" id="UP000014064"/>
    </source>
</evidence>
<dbReference type="Proteomes" id="UP000014064">
    <property type="component" value="Unassembled WGS sequence"/>
</dbReference>
<dbReference type="KEGG" id="wic:J056_001215"/>
<feature type="compositionally biased region" description="Low complexity" evidence="1">
    <location>
        <begin position="540"/>
        <end position="553"/>
    </location>
</feature>
<evidence type="ECO:0000256" key="1">
    <source>
        <dbReference type="SAM" id="MobiDB-lite"/>
    </source>
</evidence>
<evidence type="ECO:0000313" key="2">
    <source>
        <dbReference type="EMBL" id="EOQ99985.1"/>
    </source>
</evidence>
<accession>R9AIW3</accession>
<feature type="compositionally biased region" description="Basic and acidic residues" evidence="1">
    <location>
        <begin position="561"/>
        <end position="575"/>
    </location>
</feature>
<feature type="compositionally biased region" description="Acidic residues" evidence="1">
    <location>
        <begin position="603"/>
        <end position="612"/>
    </location>
</feature>
<feature type="compositionally biased region" description="Polar residues" evidence="1">
    <location>
        <begin position="513"/>
        <end position="527"/>
    </location>
</feature>
<feature type="compositionally biased region" description="Polar residues" evidence="1">
    <location>
        <begin position="345"/>
        <end position="357"/>
    </location>
</feature>
<dbReference type="EMBL" id="KE007237">
    <property type="protein sequence ID" value="EOQ99985.1"/>
    <property type="molecule type" value="Genomic_DNA"/>
</dbReference>
<feature type="compositionally biased region" description="Polar residues" evidence="1">
    <location>
        <begin position="459"/>
        <end position="491"/>
    </location>
</feature>
<sequence length="631" mass="69574">MKKSKSLLKNLQKSDKEYENSLINCTQFGNISASALLALGSIDDSGSINFVGNIFQEINNCNSNYTNTLFKCRQSIDQLIDQENHYYQVDKDRQLLISQVIKASSKKSNQNNSTSPDKLNEAQNELRACQFHLTELELDLMASRQRIINSTIQLKLSALSELGENFTKLANQGLDHFNSVPTSANLLDNTSIDSLSPSQSASQINVESRRNSIVKSRYLSDSHQQKPSMFTEQFSVSSIQSPSPKPSPQPQRQPLFPPPPNQSKQSQQKPAGFLRRLFGVGSKKHSNHLNQVKQDKQDKAEKPDKAEKAEKLSKPSKKNLFNVAWGSKTSNLDPDSPPSQPKQSNGWQTRTTSNINSLERGDSSDDDDGSKFVTVTNKNPQAAIAENISRQSSATSANQTQRKIKQSSRRHSRSNSLGDSQRPSSLPERPSSAASLPLNAHGTKKTKKPSKYSTLTSSPQINSNSLTTKPTSKNLTSNGTNHRKPANSTTPRNRKVVVHPNLMSIVEGDNLDQDFNPSSHTNGTNGIKVTKKSKGKQPEHLPSSVHSSPISSLNNQSLAPIRKDSNRSSRSDHMLPKNVSWAQSPAPPHSISSQRSLKSNREENDDSSDDDNGAYNAARSQLTPLDFSTLK</sequence>
<dbReference type="RefSeq" id="XP_009269213.1">
    <property type="nucleotide sequence ID" value="XM_009270938.1"/>
</dbReference>
<feature type="compositionally biased region" description="Low complexity" evidence="1">
    <location>
        <begin position="233"/>
        <end position="242"/>
    </location>
</feature>
<feature type="region of interest" description="Disordered" evidence="1">
    <location>
        <begin position="282"/>
        <end position="631"/>
    </location>
</feature>
<dbReference type="InterPro" id="IPR027267">
    <property type="entry name" value="AH/BAR_dom_sf"/>
</dbReference>
<proteinExistence type="predicted"/>
<feature type="region of interest" description="Disordered" evidence="1">
    <location>
        <begin position="219"/>
        <end position="269"/>
    </location>
</feature>
<protein>
    <submittedName>
        <fullName evidence="2">Uncharacterized protein</fullName>
    </submittedName>
</protein>
<keyword evidence="3" id="KW-1185">Reference proteome</keyword>
<dbReference type="HOGENOM" id="CLU_433613_0_0_1"/>
<feature type="compositionally biased region" description="Pro residues" evidence="1">
    <location>
        <begin position="243"/>
        <end position="261"/>
    </location>
</feature>